<feature type="chain" id="PRO_5009937696" evidence="1">
    <location>
        <begin position="24"/>
        <end position="295"/>
    </location>
</feature>
<reference evidence="3 4" key="1">
    <citation type="submission" date="2017-01" db="EMBL/GenBank/DDBJ databases">
        <authorList>
            <person name="Mah S.A."/>
            <person name="Swanson W.J."/>
            <person name="Moy G.W."/>
            <person name="Vacquier V.D."/>
        </authorList>
    </citation>
    <scope>NUCLEOTIDE SEQUENCE [LARGE SCALE GENOMIC DNA]</scope>
    <source>
        <strain evidence="3 4">DSM 7027</strain>
    </source>
</reference>
<evidence type="ECO:0000313" key="4">
    <source>
        <dbReference type="Proteomes" id="UP000186895"/>
    </source>
</evidence>
<name>A0A1N6QEM1_9GAMM</name>
<organism evidence="3 4">
    <name type="scientific">Marinobacterium stanieri</name>
    <dbReference type="NCBI Taxonomy" id="49186"/>
    <lineage>
        <taxon>Bacteria</taxon>
        <taxon>Pseudomonadati</taxon>
        <taxon>Pseudomonadota</taxon>
        <taxon>Gammaproteobacteria</taxon>
        <taxon>Oceanospirillales</taxon>
        <taxon>Oceanospirillaceae</taxon>
        <taxon>Marinobacterium</taxon>
    </lineage>
</organism>
<dbReference type="Pfam" id="PF04069">
    <property type="entry name" value="OpuAC"/>
    <property type="match status" value="1"/>
</dbReference>
<dbReference type="eggNOG" id="COG1732">
    <property type="taxonomic scope" value="Bacteria"/>
</dbReference>
<evidence type="ECO:0000313" key="3">
    <source>
        <dbReference type="EMBL" id="SIQ15037.1"/>
    </source>
</evidence>
<dbReference type="GO" id="GO:0022857">
    <property type="term" value="F:transmembrane transporter activity"/>
    <property type="evidence" value="ECO:0007669"/>
    <property type="project" value="InterPro"/>
</dbReference>
<evidence type="ECO:0000259" key="2">
    <source>
        <dbReference type="Pfam" id="PF04069"/>
    </source>
</evidence>
<gene>
    <name evidence="3" type="ORF">SAMN05421647_102455</name>
</gene>
<dbReference type="SUPFAM" id="SSF53850">
    <property type="entry name" value="Periplasmic binding protein-like II"/>
    <property type="match status" value="1"/>
</dbReference>
<feature type="domain" description="ABC-type glycine betaine transport system substrate-binding" evidence="2">
    <location>
        <begin position="25"/>
        <end position="290"/>
    </location>
</feature>
<dbReference type="Gene3D" id="3.40.190.10">
    <property type="entry name" value="Periplasmic binding protein-like II"/>
    <property type="match status" value="1"/>
</dbReference>
<dbReference type="STRING" id="49186.SAMN05421647_102455"/>
<keyword evidence="1" id="KW-0732">Signal</keyword>
<evidence type="ECO:0000256" key="1">
    <source>
        <dbReference type="SAM" id="SignalP"/>
    </source>
</evidence>
<accession>A0A1N6QEM1</accession>
<dbReference type="InterPro" id="IPR007210">
    <property type="entry name" value="ABC_Gly_betaine_transp_sub-bd"/>
</dbReference>
<protein>
    <submittedName>
        <fullName evidence="3">Osmoprotectant transport system substrate-binding protein</fullName>
    </submittedName>
</protein>
<sequence length="295" mass="32927">MRKLFKQLGTTLMAATLATAIQAEPLVIGGKNFTEQQLLTEMTAQYLDKQGYDIERRAGMGSAVLRKAQENAQIDLYWEYTGTSLLVYNKVKEQIADPQKVYEKVRELDAKKGLTWLNPSSANNTYALAMRNEDADAKGINTLSDLAKALNDGQELTLATNAEWYSRKDGYKELKKAYDFDIPRSDIKRMDSGLTYVALKEGQVDIALVFATDGRIPAFNFRVLEDDKGFFPNYAITPVVRDEVLKANPNLSEQLNNLSAQLDNDTMSALNAKVDVDRMSIEDVAAEFLTAKGLL</sequence>
<dbReference type="Gene3D" id="3.40.190.120">
    <property type="entry name" value="Osmoprotection protein (prox), domain 2"/>
    <property type="match status" value="1"/>
</dbReference>
<dbReference type="RefSeq" id="WP_010323723.1">
    <property type="nucleotide sequence ID" value="NZ_FTMN01000002.1"/>
</dbReference>
<proteinExistence type="predicted"/>
<keyword evidence="4" id="KW-1185">Reference proteome</keyword>
<dbReference type="AlphaFoldDB" id="A0A1N6QEM1"/>
<feature type="signal peptide" evidence="1">
    <location>
        <begin position="1"/>
        <end position="23"/>
    </location>
</feature>
<dbReference type="Proteomes" id="UP000186895">
    <property type="component" value="Unassembled WGS sequence"/>
</dbReference>
<dbReference type="EMBL" id="FTMN01000002">
    <property type="protein sequence ID" value="SIQ15037.1"/>
    <property type="molecule type" value="Genomic_DNA"/>
</dbReference>
<dbReference type="CDD" id="cd13611">
    <property type="entry name" value="PBP2_YehZ"/>
    <property type="match status" value="1"/>
</dbReference>
<dbReference type="GO" id="GO:0043190">
    <property type="term" value="C:ATP-binding cassette (ABC) transporter complex"/>
    <property type="evidence" value="ECO:0007669"/>
    <property type="project" value="InterPro"/>
</dbReference>